<proteinExistence type="predicted"/>
<accession>A0A9D3N8A8</accession>
<name>A0A9D3N8A8_9TELE</name>
<evidence type="ECO:0000313" key="2">
    <source>
        <dbReference type="Proteomes" id="UP000824219"/>
    </source>
</evidence>
<dbReference type="EMBL" id="JAHKSW010000025">
    <property type="protein sequence ID" value="KAG7316232.1"/>
    <property type="molecule type" value="Genomic_DNA"/>
</dbReference>
<dbReference type="Proteomes" id="UP000824219">
    <property type="component" value="Linkage Group LG25"/>
</dbReference>
<reference evidence="1 2" key="1">
    <citation type="submission" date="2021-06" db="EMBL/GenBank/DDBJ databases">
        <title>Chromosome-level genome assembly of the red-tail catfish (Hemibagrus wyckioides).</title>
        <authorList>
            <person name="Shao F."/>
        </authorList>
    </citation>
    <scope>NUCLEOTIDE SEQUENCE [LARGE SCALE GENOMIC DNA]</scope>
    <source>
        <strain evidence="1">EC202008001</strain>
        <tissue evidence="1">Blood</tissue>
    </source>
</reference>
<comment type="caution">
    <text evidence="1">The sequence shown here is derived from an EMBL/GenBank/DDBJ whole genome shotgun (WGS) entry which is preliminary data.</text>
</comment>
<gene>
    <name evidence="1" type="ORF">KOW79_019773</name>
</gene>
<organism evidence="1 2">
    <name type="scientific">Hemibagrus wyckioides</name>
    <dbReference type="NCBI Taxonomy" id="337641"/>
    <lineage>
        <taxon>Eukaryota</taxon>
        <taxon>Metazoa</taxon>
        <taxon>Chordata</taxon>
        <taxon>Craniata</taxon>
        <taxon>Vertebrata</taxon>
        <taxon>Euteleostomi</taxon>
        <taxon>Actinopterygii</taxon>
        <taxon>Neopterygii</taxon>
        <taxon>Teleostei</taxon>
        <taxon>Ostariophysi</taxon>
        <taxon>Siluriformes</taxon>
        <taxon>Bagridae</taxon>
        <taxon>Hemibagrus</taxon>
    </lineage>
</organism>
<protein>
    <submittedName>
        <fullName evidence="1">Uncharacterized protein</fullName>
    </submittedName>
</protein>
<sequence>MHQPCYLCRKDEEDIASCLPRTFTALPTTTGPCALDCPLLLLIPPPSVGKYFRREKHFVKIVQKLRRLVHKK</sequence>
<evidence type="ECO:0000313" key="1">
    <source>
        <dbReference type="EMBL" id="KAG7316232.1"/>
    </source>
</evidence>
<keyword evidence="2" id="KW-1185">Reference proteome</keyword>
<dbReference type="AlphaFoldDB" id="A0A9D3N8A8"/>